<dbReference type="InterPro" id="IPR000514">
    <property type="entry name" value="Glyco_hydro_39"/>
</dbReference>
<feature type="compositionally biased region" description="Basic and acidic residues" evidence="5">
    <location>
        <begin position="8"/>
        <end position="25"/>
    </location>
</feature>
<evidence type="ECO:0000256" key="4">
    <source>
        <dbReference type="PIRSR" id="PIRSR600514-1"/>
    </source>
</evidence>
<dbReference type="PANTHER" id="PTHR12631">
    <property type="entry name" value="ALPHA-L-IDURONIDASE"/>
    <property type="match status" value="1"/>
</dbReference>
<dbReference type="GO" id="GO:0004553">
    <property type="term" value="F:hydrolase activity, hydrolyzing O-glycosyl compounds"/>
    <property type="evidence" value="ECO:0007669"/>
    <property type="project" value="InterPro"/>
</dbReference>
<dbReference type="InterPro" id="IPR051923">
    <property type="entry name" value="Glycosyl_Hydrolase_39"/>
</dbReference>
<comment type="similarity">
    <text evidence="1">Belongs to the glycosyl hydrolase 39 family.</text>
</comment>
<evidence type="ECO:0000256" key="2">
    <source>
        <dbReference type="ARBA" id="ARBA00022801"/>
    </source>
</evidence>
<dbReference type="PRINTS" id="PR00745">
    <property type="entry name" value="GLHYDRLASE39"/>
</dbReference>
<dbReference type="SUPFAM" id="SSF51445">
    <property type="entry name" value="(Trans)glycosidases"/>
    <property type="match status" value="1"/>
</dbReference>
<reference evidence="7 8" key="1">
    <citation type="submission" date="2021-01" db="EMBL/GenBank/DDBJ databases">
        <title>Whole genome shotgun sequence of Planobispora siamensis NBRC 107568.</title>
        <authorList>
            <person name="Komaki H."/>
            <person name="Tamura T."/>
        </authorList>
    </citation>
    <scope>NUCLEOTIDE SEQUENCE [LARGE SCALE GENOMIC DNA]</scope>
    <source>
        <strain evidence="7 8">NBRC 107568</strain>
    </source>
</reference>
<sequence length="609" mass="66877">MSSSTSDARSDWEERIGLRSGEARRGRVPRLPAPAGLTARPGRSQVTLTWEPVEGAAGYLVHRAAEPGGPYEPVDHLGRDVLAVPHPPYADTTGVPDRQAWYAVAAVAAVEAIGELSAPVPATPLAGTGGEVRITVGSRDVVRELPRPWRPMIGSEHLSHMLCPDLSGGRPIGRELTEALRIARDELGVQTVRAHGILCDDLGVYREGRPYDFSGVDRVYDRLLEIGLRPVVELSFMPRDLASDPALTVFAYGAIISPPRDWDRWGDLVQSFTAHLVDRYGAAEVRDRWSFEVWNEANLEVFWGGTPEQYVRLYDVSARAVKEVDPALRVGGPSSAAAGWVDELLAGAREPVDFVSTHTYGSPPLDLRPVLERHGRAGTPIWWTEWGVTPVHFNEVSDAVFAAVFLARGMKSAGGRIDALSYWVASDHFEELGRPAELLHGGFGLLTVGNLRKPRFHVLALLERLGRHEVAVDYDGDGAGSLVEAWAAGDDDGRITVAVWNGTLDQSKAAGEPLLDRQVTVRLTGLETGRYELRHLRVDREHSNIASVWGRIRDGGAWPTPDQWETLRRADRLDELHAPRVVEPVAGTVETVFHLPMPGMSFLELLPRR</sequence>
<keyword evidence="2" id="KW-0378">Hydrolase</keyword>
<dbReference type="InterPro" id="IPR013783">
    <property type="entry name" value="Ig-like_fold"/>
</dbReference>
<evidence type="ECO:0000259" key="6">
    <source>
        <dbReference type="Pfam" id="PF01229"/>
    </source>
</evidence>
<organism evidence="7 8">
    <name type="scientific">Planobispora siamensis</name>
    <dbReference type="NCBI Taxonomy" id="936338"/>
    <lineage>
        <taxon>Bacteria</taxon>
        <taxon>Bacillati</taxon>
        <taxon>Actinomycetota</taxon>
        <taxon>Actinomycetes</taxon>
        <taxon>Streptosporangiales</taxon>
        <taxon>Streptosporangiaceae</taxon>
        <taxon>Planobispora</taxon>
    </lineage>
</organism>
<comment type="caution">
    <text evidence="7">The sequence shown here is derived from an EMBL/GenBank/DDBJ whole genome shotgun (WGS) entry which is preliminary data.</text>
</comment>
<evidence type="ECO:0000313" key="8">
    <source>
        <dbReference type="Proteomes" id="UP000619788"/>
    </source>
</evidence>
<dbReference type="EMBL" id="BOOJ01000072">
    <property type="protein sequence ID" value="GIH96852.1"/>
    <property type="molecule type" value="Genomic_DNA"/>
</dbReference>
<dbReference type="AlphaFoldDB" id="A0A8J3SQ42"/>
<keyword evidence="3" id="KW-0326">Glycosidase</keyword>
<proteinExistence type="inferred from homology"/>
<dbReference type="GO" id="GO:0005975">
    <property type="term" value="P:carbohydrate metabolic process"/>
    <property type="evidence" value="ECO:0007669"/>
    <property type="project" value="InterPro"/>
</dbReference>
<gene>
    <name evidence="7" type="ORF">Psi01_74820</name>
</gene>
<feature type="domain" description="Glycosyl hydrolases family 39 N-terminal catalytic" evidence="6">
    <location>
        <begin position="134"/>
        <end position="361"/>
    </location>
</feature>
<dbReference type="Gene3D" id="3.20.20.80">
    <property type="entry name" value="Glycosidases"/>
    <property type="match status" value="1"/>
</dbReference>
<protein>
    <recommendedName>
        <fullName evidence="6">Glycosyl hydrolases family 39 N-terminal catalytic domain-containing protein</fullName>
    </recommendedName>
</protein>
<dbReference type="Gene3D" id="2.60.40.1500">
    <property type="entry name" value="Glycosyl hydrolase domain, family 39"/>
    <property type="match status" value="1"/>
</dbReference>
<evidence type="ECO:0000256" key="3">
    <source>
        <dbReference type="ARBA" id="ARBA00023295"/>
    </source>
</evidence>
<dbReference type="PANTHER" id="PTHR12631:SF10">
    <property type="entry name" value="BETA-XYLOSIDASE-LIKE PROTEIN-RELATED"/>
    <property type="match status" value="1"/>
</dbReference>
<dbReference type="InterPro" id="IPR049166">
    <property type="entry name" value="GH39_cat"/>
</dbReference>
<dbReference type="Proteomes" id="UP000619788">
    <property type="component" value="Unassembled WGS sequence"/>
</dbReference>
<dbReference type="Pfam" id="PF01229">
    <property type="entry name" value="Glyco_hydro_39"/>
    <property type="match status" value="2"/>
</dbReference>
<evidence type="ECO:0000256" key="5">
    <source>
        <dbReference type="SAM" id="MobiDB-lite"/>
    </source>
</evidence>
<feature type="active site" description="Proton donor" evidence="4">
    <location>
        <position position="296"/>
    </location>
</feature>
<dbReference type="Gene3D" id="2.60.40.10">
    <property type="entry name" value="Immunoglobulins"/>
    <property type="match status" value="1"/>
</dbReference>
<name>A0A8J3SQ42_9ACTN</name>
<keyword evidence="8" id="KW-1185">Reference proteome</keyword>
<feature type="region of interest" description="Disordered" evidence="5">
    <location>
        <begin position="1"/>
        <end position="42"/>
    </location>
</feature>
<dbReference type="InterPro" id="IPR017853">
    <property type="entry name" value="GH"/>
</dbReference>
<dbReference type="SUPFAM" id="SSF51011">
    <property type="entry name" value="Glycosyl hydrolase domain"/>
    <property type="match status" value="1"/>
</dbReference>
<feature type="domain" description="Glycosyl hydrolases family 39 N-terminal catalytic" evidence="6">
    <location>
        <begin position="377"/>
        <end position="571"/>
    </location>
</feature>
<evidence type="ECO:0000313" key="7">
    <source>
        <dbReference type="EMBL" id="GIH96852.1"/>
    </source>
</evidence>
<dbReference type="RefSeq" id="WP_204068882.1">
    <property type="nucleotide sequence ID" value="NZ_BOOJ01000072.1"/>
</dbReference>
<accession>A0A8J3SQ42</accession>
<evidence type="ECO:0000256" key="1">
    <source>
        <dbReference type="ARBA" id="ARBA00008875"/>
    </source>
</evidence>